<keyword evidence="1" id="KW-0732">Signal</keyword>
<dbReference type="InterPro" id="IPR037873">
    <property type="entry name" value="BamE-like"/>
</dbReference>
<dbReference type="AlphaFoldDB" id="A0A445MSA3"/>
<sequence>MIKFNIVKKALACVLSLLFLFFLGCSKLTRENYDKLEMGMDYKKVVEILGEADQCDGALGMKNCTWGTDTKCINVKFVNDKVILFSGKGL</sequence>
<proteinExistence type="predicted"/>
<organism evidence="2">
    <name type="scientific">uncultured Desulfobacterium sp</name>
    <dbReference type="NCBI Taxonomy" id="201089"/>
    <lineage>
        <taxon>Bacteria</taxon>
        <taxon>Pseudomonadati</taxon>
        <taxon>Thermodesulfobacteriota</taxon>
        <taxon>Desulfobacteria</taxon>
        <taxon>Desulfobacterales</taxon>
        <taxon>Desulfobacteriaceae</taxon>
        <taxon>Desulfobacterium</taxon>
        <taxon>environmental samples</taxon>
    </lineage>
</organism>
<name>A0A445MSA3_9BACT</name>
<dbReference type="EMBL" id="OJIN01000034">
    <property type="protein sequence ID" value="SPD72336.1"/>
    <property type="molecule type" value="Genomic_DNA"/>
</dbReference>
<evidence type="ECO:0000256" key="1">
    <source>
        <dbReference type="ARBA" id="ARBA00022729"/>
    </source>
</evidence>
<dbReference type="PROSITE" id="PS51257">
    <property type="entry name" value="PROKAR_LIPOPROTEIN"/>
    <property type="match status" value="1"/>
</dbReference>
<gene>
    <name evidence="2" type="ORF">PITCH_A1290013</name>
</gene>
<reference evidence="2" key="1">
    <citation type="submission" date="2018-01" db="EMBL/GenBank/DDBJ databases">
        <authorList>
            <person name="Regsiter A."/>
            <person name="William W."/>
        </authorList>
    </citation>
    <scope>NUCLEOTIDE SEQUENCE</scope>
    <source>
        <strain evidence="2">TRIP AH-1</strain>
    </source>
</reference>
<protein>
    <recommendedName>
        <fullName evidence="3">Lipoprotein</fullName>
    </recommendedName>
</protein>
<evidence type="ECO:0000313" key="2">
    <source>
        <dbReference type="EMBL" id="SPD72336.1"/>
    </source>
</evidence>
<dbReference type="Pfam" id="PF12978">
    <property type="entry name" value="DUF3862"/>
    <property type="match status" value="1"/>
</dbReference>
<dbReference type="Gene3D" id="3.30.1450.10">
    <property type="match status" value="1"/>
</dbReference>
<evidence type="ECO:0008006" key="3">
    <source>
        <dbReference type="Google" id="ProtNLM"/>
    </source>
</evidence>
<dbReference type="InterPro" id="IPR024418">
    <property type="entry name" value="DUF3862"/>
</dbReference>
<accession>A0A445MSA3</accession>